<gene>
    <name evidence="1" type="ORF">SAMN05421769_1780</name>
</gene>
<keyword evidence="2" id="KW-1185">Reference proteome</keyword>
<evidence type="ECO:0000313" key="2">
    <source>
        <dbReference type="Proteomes" id="UP000184782"/>
    </source>
</evidence>
<sequence>MKKINILIILFSFVFFNCQKRSILKDDIKTSKIQYQIDGRWMVNCENGVGSLTIEGQDASLILLYNQIYIDMTELKRFDFENGISYKLKEIPEDIGNIGRNLNWKEYINDEPIAYIKMIDDKTYHFYWYGFYNKKTKKREFKENSFRQEANNEEVILKKCE</sequence>
<dbReference type="AlphaFoldDB" id="A0A1N6G1H9"/>
<dbReference type="OrthoDB" id="1321723at2"/>
<reference evidence="2" key="1">
    <citation type="submission" date="2016-12" db="EMBL/GenBank/DDBJ databases">
        <authorList>
            <person name="Varghese N."/>
            <person name="Submissions S."/>
        </authorList>
    </citation>
    <scope>NUCLEOTIDE SEQUENCE [LARGE SCALE GENOMIC DNA]</scope>
    <source>
        <strain evidence="2">DSM 16779</strain>
    </source>
</reference>
<name>A0A1N6G1H9_9FLAO</name>
<dbReference type="STRING" id="59733.SAMN05421769_1780"/>
<proteinExistence type="predicted"/>
<dbReference type="Proteomes" id="UP000184782">
    <property type="component" value="Unassembled WGS sequence"/>
</dbReference>
<accession>A0A1N6G1H9</accession>
<protein>
    <submittedName>
        <fullName evidence="1">Uncharacterized protein</fullName>
    </submittedName>
</protein>
<dbReference type="RefSeq" id="WP_074229896.1">
    <property type="nucleotide sequence ID" value="NZ_FSRQ01000001.1"/>
</dbReference>
<dbReference type="EMBL" id="FSRQ01000001">
    <property type="protein sequence ID" value="SIO01301.1"/>
    <property type="molecule type" value="Genomic_DNA"/>
</dbReference>
<evidence type="ECO:0000313" key="1">
    <source>
        <dbReference type="EMBL" id="SIO01301.1"/>
    </source>
</evidence>
<organism evidence="1 2">
    <name type="scientific">Chryseobacterium scophthalmum</name>
    <dbReference type="NCBI Taxonomy" id="59733"/>
    <lineage>
        <taxon>Bacteria</taxon>
        <taxon>Pseudomonadati</taxon>
        <taxon>Bacteroidota</taxon>
        <taxon>Flavobacteriia</taxon>
        <taxon>Flavobacteriales</taxon>
        <taxon>Weeksellaceae</taxon>
        <taxon>Chryseobacterium group</taxon>
        <taxon>Chryseobacterium</taxon>
    </lineage>
</organism>